<dbReference type="SUPFAM" id="SSF53254">
    <property type="entry name" value="Phosphoglycerate mutase-like"/>
    <property type="match status" value="1"/>
</dbReference>
<evidence type="ECO:0000313" key="2">
    <source>
        <dbReference type="Proteomes" id="UP001551675"/>
    </source>
</evidence>
<reference evidence="1 2" key="1">
    <citation type="submission" date="2024-06" db="EMBL/GenBank/DDBJ databases">
        <title>The Natural Products Discovery Center: Release of the First 8490 Sequenced Strains for Exploring Actinobacteria Biosynthetic Diversity.</title>
        <authorList>
            <person name="Kalkreuter E."/>
            <person name="Kautsar S.A."/>
            <person name="Yang D."/>
            <person name="Bader C.D."/>
            <person name="Teijaro C.N."/>
            <person name="Fluegel L."/>
            <person name="Davis C.M."/>
            <person name="Simpson J.R."/>
            <person name="Lauterbach L."/>
            <person name="Steele A.D."/>
            <person name="Gui C."/>
            <person name="Meng S."/>
            <person name="Li G."/>
            <person name="Viehrig K."/>
            <person name="Ye F."/>
            <person name="Su P."/>
            <person name="Kiefer A.F."/>
            <person name="Nichols A."/>
            <person name="Cepeda A.J."/>
            <person name="Yan W."/>
            <person name="Fan B."/>
            <person name="Jiang Y."/>
            <person name="Adhikari A."/>
            <person name="Zheng C.-J."/>
            <person name="Schuster L."/>
            <person name="Cowan T.M."/>
            <person name="Smanski M.J."/>
            <person name="Chevrette M.G."/>
            <person name="De Carvalho L.P.S."/>
            <person name="Shen B."/>
        </authorList>
    </citation>
    <scope>NUCLEOTIDE SEQUENCE [LARGE SCALE GENOMIC DNA]</scope>
    <source>
        <strain evidence="1 2">NPDC050100</strain>
    </source>
</reference>
<organism evidence="1 2">
    <name type="scientific">Microtetraspora glauca</name>
    <dbReference type="NCBI Taxonomy" id="1996"/>
    <lineage>
        <taxon>Bacteria</taxon>
        <taxon>Bacillati</taxon>
        <taxon>Actinomycetota</taxon>
        <taxon>Actinomycetes</taxon>
        <taxon>Streptosporangiales</taxon>
        <taxon>Streptosporangiaceae</taxon>
        <taxon>Microtetraspora</taxon>
    </lineage>
</organism>
<protein>
    <submittedName>
        <fullName evidence="1">Histidine phosphatase family protein</fullName>
    </submittedName>
</protein>
<dbReference type="InterPro" id="IPR013078">
    <property type="entry name" value="His_Pase_superF_clade-1"/>
</dbReference>
<dbReference type="Proteomes" id="UP001551675">
    <property type="component" value="Unassembled WGS sequence"/>
</dbReference>
<dbReference type="RefSeq" id="WP_358136568.1">
    <property type="nucleotide sequence ID" value="NZ_JBFALK010000014.1"/>
</dbReference>
<dbReference type="Gene3D" id="3.40.50.1240">
    <property type="entry name" value="Phosphoglycerate mutase-like"/>
    <property type="match status" value="1"/>
</dbReference>
<name>A0ABV3GJU5_MICGL</name>
<dbReference type="EMBL" id="JBFALK010000014">
    <property type="protein sequence ID" value="MEV0971913.1"/>
    <property type="molecule type" value="Genomic_DNA"/>
</dbReference>
<keyword evidence="2" id="KW-1185">Reference proteome</keyword>
<dbReference type="Pfam" id="PF00300">
    <property type="entry name" value="His_Phos_1"/>
    <property type="match status" value="1"/>
</dbReference>
<gene>
    <name evidence="1" type="ORF">AB0I59_25200</name>
</gene>
<dbReference type="InterPro" id="IPR029033">
    <property type="entry name" value="His_PPase_superfam"/>
</dbReference>
<dbReference type="CDD" id="cd07067">
    <property type="entry name" value="HP_PGM_like"/>
    <property type="match status" value="1"/>
</dbReference>
<dbReference type="SMART" id="SM00855">
    <property type="entry name" value="PGAM"/>
    <property type="match status" value="1"/>
</dbReference>
<evidence type="ECO:0000313" key="1">
    <source>
        <dbReference type="EMBL" id="MEV0971913.1"/>
    </source>
</evidence>
<sequence length="151" mass="16425">MKTLIVVRHATAAQVPGLADRERPLTEHGRREARETGDLIRPLKPGLVLCSPSVRTRETAELLGIDAPIEVERDIYEAYADELLDLLRRTGSEIETLVLVGHNPGVHELVLTITGDGNAGFPPGAYAVIELPGDWDDLDPGTGNLVRAHRP</sequence>
<comment type="caution">
    <text evidence="1">The sequence shown here is derived from an EMBL/GenBank/DDBJ whole genome shotgun (WGS) entry which is preliminary data.</text>
</comment>
<accession>A0ABV3GJU5</accession>
<proteinExistence type="predicted"/>